<dbReference type="EMBL" id="JAUSUI010000009">
    <property type="protein sequence ID" value="MDQ0304737.1"/>
    <property type="molecule type" value="Genomic_DNA"/>
</dbReference>
<organism evidence="1 2">
    <name type="scientific">Ancylobacter polymorphus</name>
    <dbReference type="NCBI Taxonomy" id="223390"/>
    <lineage>
        <taxon>Bacteria</taxon>
        <taxon>Pseudomonadati</taxon>
        <taxon>Pseudomonadota</taxon>
        <taxon>Alphaproteobacteria</taxon>
        <taxon>Hyphomicrobiales</taxon>
        <taxon>Xanthobacteraceae</taxon>
        <taxon>Ancylobacter</taxon>
    </lineage>
</organism>
<evidence type="ECO:0000313" key="1">
    <source>
        <dbReference type="EMBL" id="MDQ0304737.1"/>
    </source>
</evidence>
<evidence type="ECO:0000313" key="2">
    <source>
        <dbReference type="Proteomes" id="UP001224682"/>
    </source>
</evidence>
<dbReference type="Proteomes" id="UP001224682">
    <property type="component" value="Unassembled WGS sequence"/>
</dbReference>
<proteinExistence type="predicted"/>
<accession>A0ABU0BFX1</accession>
<keyword evidence="2" id="KW-1185">Reference proteome</keyword>
<dbReference type="RefSeq" id="WP_307022164.1">
    <property type="nucleotide sequence ID" value="NZ_JAUSUI010000009.1"/>
</dbReference>
<gene>
    <name evidence="1" type="ORF">J2S75_003782</name>
</gene>
<name>A0ABU0BFX1_9HYPH</name>
<protein>
    <submittedName>
        <fullName evidence="1">Uncharacterized protein</fullName>
    </submittedName>
</protein>
<comment type="caution">
    <text evidence="1">The sequence shown here is derived from an EMBL/GenBank/DDBJ whole genome shotgun (WGS) entry which is preliminary data.</text>
</comment>
<sequence length="223" mass="24199">MLLLRLQIHGSDDRSEPLAQTLLSGALAQRNDAAIRYRMRNISAVVQELGAPILNGFSPAESVGRLVRPKIKAMLLENTDFAHIVKPGAAGETDAMSDARTALRVLRDHIDDLERELAWRGHNGPPDQEDHSAERDQLRNALDDIGVIERELEKSSPDKELVRSRTAKLLGLAVTFGKWLSERTTKFVDAALVAAAPVAVAKVTGLLPALVNAVEAVSKAVAH</sequence>
<reference evidence="1 2" key="1">
    <citation type="submission" date="2023-07" db="EMBL/GenBank/DDBJ databases">
        <title>Genomic Encyclopedia of Type Strains, Phase IV (KMG-IV): sequencing the most valuable type-strain genomes for metagenomic binning, comparative biology and taxonomic classification.</title>
        <authorList>
            <person name="Goeker M."/>
        </authorList>
    </citation>
    <scope>NUCLEOTIDE SEQUENCE [LARGE SCALE GENOMIC DNA]</scope>
    <source>
        <strain evidence="1 2">DSM 2457</strain>
    </source>
</reference>